<keyword evidence="2" id="KW-1185">Reference proteome</keyword>
<sequence length="67" mass="7399">MPTLDEMRDRMLLTADHHAQIGAWIARARTPEGDMAVPPSLWRKLELAGVLLNIDGDLPQPPALTTL</sequence>
<comment type="caution">
    <text evidence="1">The sequence shown here is derived from an EMBL/GenBank/DDBJ whole genome shotgun (WGS) entry which is preliminary data.</text>
</comment>
<dbReference type="EMBL" id="JABRWJ010000011">
    <property type="protein sequence ID" value="NRF71221.1"/>
    <property type="molecule type" value="Genomic_DNA"/>
</dbReference>
<accession>A0ABX2ERD5</accession>
<gene>
    <name evidence="1" type="ORF">HLB44_29935</name>
</gene>
<protein>
    <submittedName>
        <fullName evidence="1">Uncharacterized protein</fullName>
    </submittedName>
</protein>
<name>A0ABX2ERD5_9BURK</name>
<proteinExistence type="predicted"/>
<organism evidence="1 2">
    <name type="scientific">Pseudaquabacterium terrae</name>
    <dbReference type="NCBI Taxonomy" id="2732868"/>
    <lineage>
        <taxon>Bacteria</taxon>
        <taxon>Pseudomonadati</taxon>
        <taxon>Pseudomonadota</taxon>
        <taxon>Betaproteobacteria</taxon>
        <taxon>Burkholderiales</taxon>
        <taxon>Sphaerotilaceae</taxon>
        <taxon>Pseudaquabacterium</taxon>
    </lineage>
</organism>
<dbReference type="RefSeq" id="WP_173131991.1">
    <property type="nucleotide sequence ID" value="NZ_JABRWJ010000011.1"/>
</dbReference>
<reference evidence="1 2" key="1">
    <citation type="submission" date="2020-05" db="EMBL/GenBank/DDBJ databases">
        <title>Aquincola sp. isolate from soil.</title>
        <authorList>
            <person name="Han J."/>
            <person name="Kim D.-U."/>
        </authorList>
    </citation>
    <scope>NUCLEOTIDE SEQUENCE [LARGE SCALE GENOMIC DNA]</scope>
    <source>
        <strain evidence="1 2">S2</strain>
    </source>
</reference>
<dbReference type="Proteomes" id="UP000737171">
    <property type="component" value="Unassembled WGS sequence"/>
</dbReference>
<evidence type="ECO:0000313" key="1">
    <source>
        <dbReference type="EMBL" id="NRF71221.1"/>
    </source>
</evidence>
<evidence type="ECO:0000313" key="2">
    <source>
        <dbReference type="Proteomes" id="UP000737171"/>
    </source>
</evidence>